<reference evidence="3" key="1">
    <citation type="submission" date="2015-01" db="EMBL/GenBank/DDBJ databases">
        <authorList>
            <person name="Aksoy S."/>
            <person name="Warren W."/>
            <person name="Wilson R.K."/>
        </authorList>
    </citation>
    <scope>NUCLEOTIDE SEQUENCE [LARGE SCALE GENOMIC DNA]</scope>
    <source>
        <strain evidence="3">IAEA</strain>
    </source>
</reference>
<dbReference type="EMBL" id="JXJN01006758">
    <property type="status" value="NOT_ANNOTATED_CDS"/>
    <property type="molecule type" value="Genomic_DNA"/>
</dbReference>
<evidence type="ECO:0000313" key="3">
    <source>
        <dbReference type="Proteomes" id="UP000092460"/>
    </source>
</evidence>
<keyword evidence="1" id="KW-0812">Transmembrane</keyword>
<accession>A0A1B0B0H8</accession>
<feature type="transmembrane region" description="Helical" evidence="1">
    <location>
        <begin position="47"/>
        <end position="69"/>
    </location>
</feature>
<dbReference type="AlphaFoldDB" id="A0A1B0B0H8"/>
<keyword evidence="1" id="KW-1133">Transmembrane helix</keyword>
<protein>
    <submittedName>
        <fullName evidence="2">Uncharacterized protein</fullName>
    </submittedName>
</protein>
<name>A0A1B0B0H8_9MUSC</name>
<dbReference type="VEuPathDB" id="VectorBase:GPPI014820"/>
<organism evidence="2 3">
    <name type="scientific">Glossina palpalis gambiensis</name>
    <dbReference type="NCBI Taxonomy" id="67801"/>
    <lineage>
        <taxon>Eukaryota</taxon>
        <taxon>Metazoa</taxon>
        <taxon>Ecdysozoa</taxon>
        <taxon>Arthropoda</taxon>
        <taxon>Hexapoda</taxon>
        <taxon>Insecta</taxon>
        <taxon>Pterygota</taxon>
        <taxon>Neoptera</taxon>
        <taxon>Endopterygota</taxon>
        <taxon>Diptera</taxon>
        <taxon>Brachycera</taxon>
        <taxon>Muscomorpha</taxon>
        <taxon>Hippoboscoidea</taxon>
        <taxon>Glossinidae</taxon>
        <taxon>Glossina</taxon>
    </lineage>
</organism>
<evidence type="ECO:0000256" key="1">
    <source>
        <dbReference type="SAM" id="Phobius"/>
    </source>
</evidence>
<dbReference type="EnsemblMetazoa" id="GPPI014820-RA">
    <property type="protein sequence ID" value="GPPI014820-PA"/>
    <property type="gene ID" value="GPPI014820"/>
</dbReference>
<keyword evidence="1" id="KW-0472">Membrane</keyword>
<reference evidence="2" key="2">
    <citation type="submission" date="2020-05" db="UniProtKB">
        <authorList>
            <consortium name="EnsemblMetazoa"/>
        </authorList>
    </citation>
    <scope>IDENTIFICATION</scope>
    <source>
        <strain evidence="2">IAEA</strain>
    </source>
</reference>
<proteinExistence type="predicted"/>
<keyword evidence="3" id="KW-1185">Reference proteome</keyword>
<dbReference type="Proteomes" id="UP000092460">
    <property type="component" value="Unassembled WGS sequence"/>
</dbReference>
<evidence type="ECO:0000313" key="2">
    <source>
        <dbReference type="EnsemblMetazoa" id="GPPI014820-PA"/>
    </source>
</evidence>
<sequence>MYDNKNLLEYLLSCMQTHTHKRTYLVNVAKLQNLLLRKESSQIASSIGRSMSMVLVMVVVMVVVVATAMERLQHE</sequence>